<dbReference type="AlphaFoldDB" id="A0A3Q2ZJI0"/>
<evidence type="ECO:0000256" key="8">
    <source>
        <dbReference type="ARBA" id="ARBA00022737"/>
    </source>
</evidence>
<keyword evidence="14" id="KW-0393">Immunoglobulin domain</keyword>
<evidence type="ECO:0000259" key="18">
    <source>
        <dbReference type="PROSITE" id="PS50853"/>
    </source>
</evidence>
<dbReference type="SUPFAM" id="SSF48726">
    <property type="entry name" value="Immunoglobulin"/>
    <property type="match status" value="1"/>
</dbReference>
<evidence type="ECO:0000256" key="1">
    <source>
        <dbReference type="ARBA" id="ARBA00004479"/>
    </source>
</evidence>
<keyword evidence="11" id="KW-1015">Disulfide bond</keyword>
<dbReference type="Pfam" id="PF00041">
    <property type="entry name" value="fn3"/>
    <property type="match status" value="1"/>
</dbReference>
<evidence type="ECO:0000256" key="4">
    <source>
        <dbReference type="ARBA" id="ARBA00022525"/>
    </source>
</evidence>
<dbReference type="InterPro" id="IPR003961">
    <property type="entry name" value="FN3_dom"/>
</dbReference>
<dbReference type="Proteomes" id="UP000264800">
    <property type="component" value="Unplaced"/>
</dbReference>
<dbReference type="GO" id="GO:0009897">
    <property type="term" value="C:external side of plasma membrane"/>
    <property type="evidence" value="ECO:0007669"/>
    <property type="project" value="TreeGrafter"/>
</dbReference>
<dbReference type="Pfam" id="PF06328">
    <property type="entry name" value="Lep_receptor_Ig"/>
    <property type="match status" value="1"/>
</dbReference>
<evidence type="ECO:0000256" key="5">
    <source>
        <dbReference type="ARBA" id="ARBA00022553"/>
    </source>
</evidence>
<protein>
    <recommendedName>
        <fullName evidence="15">Cytokine receptor-like factor 1</fullName>
    </recommendedName>
    <alternativeName>
        <fullName evidence="16">Cytokine-like factor 1</fullName>
    </alternativeName>
</protein>
<dbReference type="SUPFAM" id="SSF49265">
    <property type="entry name" value="Fibronectin type III"/>
    <property type="match status" value="2"/>
</dbReference>
<evidence type="ECO:0000256" key="12">
    <source>
        <dbReference type="ARBA" id="ARBA00023170"/>
    </source>
</evidence>
<dbReference type="GO" id="GO:0004896">
    <property type="term" value="F:cytokine receptor activity"/>
    <property type="evidence" value="ECO:0007669"/>
    <property type="project" value="TreeGrafter"/>
</dbReference>
<dbReference type="InterPro" id="IPR015152">
    <property type="entry name" value="Growth/epo_recpt_lig-bind"/>
</dbReference>
<evidence type="ECO:0000256" key="13">
    <source>
        <dbReference type="ARBA" id="ARBA00023180"/>
    </source>
</evidence>
<dbReference type="GO" id="GO:0043524">
    <property type="term" value="P:negative regulation of neuron apoptotic process"/>
    <property type="evidence" value="ECO:0007669"/>
    <property type="project" value="UniProtKB-ARBA"/>
</dbReference>
<dbReference type="PANTHER" id="PTHR23037:SF28">
    <property type="entry name" value="ERYTHROPOIETIN RECEPTOR"/>
    <property type="match status" value="1"/>
</dbReference>
<dbReference type="Gene3D" id="2.60.40.10">
    <property type="entry name" value="Immunoglobulins"/>
    <property type="match status" value="3"/>
</dbReference>
<evidence type="ECO:0000256" key="14">
    <source>
        <dbReference type="ARBA" id="ARBA00023319"/>
    </source>
</evidence>
<organism evidence="19 20">
    <name type="scientific">Kryptolebias marmoratus</name>
    <name type="common">Mangrove killifish</name>
    <name type="synonym">Rivulus marmoratus</name>
    <dbReference type="NCBI Taxonomy" id="37003"/>
    <lineage>
        <taxon>Eukaryota</taxon>
        <taxon>Metazoa</taxon>
        <taxon>Chordata</taxon>
        <taxon>Craniata</taxon>
        <taxon>Vertebrata</taxon>
        <taxon>Euteleostomi</taxon>
        <taxon>Actinopterygii</taxon>
        <taxon>Neopterygii</taxon>
        <taxon>Teleostei</taxon>
        <taxon>Neoteleostei</taxon>
        <taxon>Acanthomorphata</taxon>
        <taxon>Ovalentaria</taxon>
        <taxon>Atherinomorphae</taxon>
        <taxon>Cyprinodontiformes</taxon>
        <taxon>Rivulidae</taxon>
        <taxon>Kryptolebias</taxon>
    </lineage>
</organism>
<evidence type="ECO:0000313" key="19">
    <source>
        <dbReference type="Ensembl" id="ENSKMAP00000003828.1"/>
    </source>
</evidence>
<dbReference type="SMART" id="SM00060">
    <property type="entry name" value="FN3"/>
    <property type="match status" value="2"/>
</dbReference>
<feature type="domain" description="Fibronectin type-III" evidence="18">
    <location>
        <begin position="122"/>
        <end position="218"/>
    </location>
</feature>
<dbReference type="InterPro" id="IPR036116">
    <property type="entry name" value="FN3_sf"/>
</dbReference>
<comment type="similarity">
    <text evidence="3">Belongs to the type I cytokine receptor family. Type 3 subfamily.</text>
</comment>
<keyword evidence="4" id="KW-0964">Secreted</keyword>
<evidence type="ECO:0000256" key="3">
    <source>
        <dbReference type="ARBA" id="ARBA00010890"/>
    </source>
</evidence>
<proteinExistence type="inferred from homology"/>
<dbReference type="InterPro" id="IPR010457">
    <property type="entry name" value="IgC2-like_lig-bd"/>
</dbReference>
<evidence type="ECO:0000256" key="10">
    <source>
        <dbReference type="ARBA" id="ARBA00023136"/>
    </source>
</evidence>
<dbReference type="FunFam" id="2.60.40.10:FF:000386">
    <property type="entry name" value="Cytokine receptor like factor 1"/>
    <property type="match status" value="1"/>
</dbReference>
<evidence type="ECO:0000256" key="9">
    <source>
        <dbReference type="ARBA" id="ARBA00022989"/>
    </source>
</evidence>
<reference evidence="19" key="1">
    <citation type="submission" date="2025-08" db="UniProtKB">
        <authorList>
            <consortium name="Ensembl"/>
        </authorList>
    </citation>
    <scope>IDENTIFICATION</scope>
</reference>
<reference evidence="19" key="2">
    <citation type="submission" date="2025-09" db="UniProtKB">
        <authorList>
            <consortium name="Ensembl"/>
        </authorList>
    </citation>
    <scope>IDENTIFICATION</scope>
</reference>
<evidence type="ECO:0000256" key="7">
    <source>
        <dbReference type="ARBA" id="ARBA00022729"/>
    </source>
</evidence>
<dbReference type="FunFam" id="2.60.40.10:FF:000281">
    <property type="entry name" value="Cytokine receptor like factor 1"/>
    <property type="match status" value="1"/>
</dbReference>
<evidence type="ECO:0000256" key="17">
    <source>
        <dbReference type="SAM" id="MobiDB-lite"/>
    </source>
</evidence>
<dbReference type="GO" id="GO:0097058">
    <property type="term" value="C:CRLF-CLCF1 complex"/>
    <property type="evidence" value="ECO:0007669"/>
    <property type="project" value="UniProtKB-ARBA"/>
</dbReference>
<name>A0A3Q2ZJI0_KRYMA</name>
<comment type="subcellular location">
    <subcellularLocation>
        <location evidence="1">Membrane</location>
        <topology evidence="1">Single-pass type I membrane protein</topology>
    </subcellularLocation>
    <subcellularLocation>
        <location evidence="2">Secreted</location>
    </subcellularLocation>
</comment>
<dbReference type="InterPro" id="IPR013783">
    <property type="entry name" value="Ig-like_fold"/>
</dbReference>
<feature type="compositionally biased region" description="Basic and acidic residues" evidence="17">
    <location>
        <begin position="327"/>
        <end position="344"/>
    </location>
</feature>
<dbReference type="CDD" id="cd00063">
    <property type="entry name" value="FN3"/>
    <property type="match status" value="1"/>
</dbReference>
<dbReference type="FunFam" id="2.60.40.10:FF:000690">
    <property type="entry name" value="Cytokine receptor like factor 1"/>
    <property type="match status" value="1"/>
</dbReference>
<dbReference type="InterPro" id="IPR036179">
    <property type="entry name" value="Ig-like_dom_sf"/>
</dbReference>
<keyword evidence="8" id="KW-0677">Repeat</keyword>
<keyword evidence="12" id="KW-0675">Receptor</keyword>
<dbReference type="Pfam" id="PF09067">
    <property type="entry name" value="EpoR_lig-bind"/>
    <property type="match status" value="1"/>
</dbReference>
<sequence>DPRTRPTVQPGAPRAGRGASRAWCHVAVISPQDPVLRIGSSLTATCTPGPELGLQPSSLYWTLNGVRLPGSTYSVLPPSTLAVTLHGLAGSQQRSGDNLVCHAADGRILAGSCLYVGLPPEKPENLTCWSHNAKDLTCKWQLGGRGETHIRTRYTLKYKLRWHEREKECENYSSEEQDYFCYISGNIALFTPYLIWVEATNQLGSVTSDISSLDILDVVTTDPPANVQVSRVGDLEDQLKVRWTSPPELKDILFQARYQIRYRLEGGADWRVVDNVGNLTSCRLAGLKPGTLYFVQVRCNPVGIFGSRKPGIWSDWSHPTAASTPRSCREPGGRSCDPKPSEHNSALRRELKQFFGWLRKHAYGCSGMSIKLYDQWRVWLQKSHKARIQVGKQTLVFTASSQCCARIQG</sequence>
<feature type="region of interest" description="Disordered" evidence="17">
    <location>
        <begin position="316"/>
        <end position="344"/>
    </location>
</feature>
<keyword evidence="9" id="KW-1133">Transmembrane helix</keyword>
<evidence type="ECO:0000256" key="2">
    <source>
        <dbReference type="ARBA" id="ARBA00004613"/>
    </source>
</evidence>
<feature type="domain" description="Fibronectin type-III" evidence="18">
    <location>
        <begin position="223"/>
        <end position="327"/>
    </location>
</feature>
<evidence type="ECO:0000256" key="11">
    <source>
        <dbReference type="ARBA" id="ARBA00023157"/>
    </source>
</evidence>
<keyword evidence="5" id="KW-0597">Phosphoprotein</keyword>
<keyword evidence="10" id="KW-0472">Membrane</keyword>
<dbReference type="OMA" id="GEQRYSC"/>
<dbReference type="PANTHER" id="PTHR23037">
    <property type="entry name" value="CYTOKINE RECEPTOR"/>
    <property type="match status" value="1"/>
</dbReference>
<keyword evidence="13" id="KW-0325">Glycoprotein</keyword>
<keyword evidence="20" id="KW-1185">Reference proteome</keyword>
<accession>A0A3Q2ZJI0</accession>
<keyword evidence="7" id="KW-0732">Signal</keyword>
<dbReference type="Ensembl" id="ENSKMAT00000003901.1">
    <property type="protein sequence ID" value="ENSKMAP00000003828.1"/>
    <property type="gene ID" value="ENSKMAG00000002890.1"/>
</dbReference>
<evidence type="ECO:0000256" key="6">
    <source>
        <dbReference type="ARBA" id="ARBA00022692"/>
    </source>
</evidence>
<evidence type="ECO:0000256" key="16">
    <source>
        <dbReference type="ARBA" id="ARBA00078172"/>
    </source>
</evidence>
<keyword evidence="6" id="KW-0812">Transmembrane</keyword>
<evidence type="ECO:0000313" key="20">
    <source>
        <dbReference type="Proteomes" id="UP000264800"/>
    </source>
</evidence>
<evidence type="ECO:0000256" key="15">
    <source>
        <dbReference type="ARBA" id="ARBA00068088"/>
    </source>
</evidence>
<dbReference type="GeneTree" id="ENSGT00940000156569"/>
<dbReference type="STRING" id="37003.ENSKMAP00000003828"/>
<dbReference type="PROSITE" id="PS50853">
    <property type="entry name" value="FN3"/>
    <property type="match status" value="2"/>
</dbReference>